<evidence type="ECO:0000313" key="2">
    <source>
        <dbReference type="EMBL" id="CAJ1409283.1"/>
    </source>
</evidence>
<protein>
    <submittedName>
        <fullName evidence="2">Uncharacterized protein</fullName>
    </submittedName>
</protein>
<feature type="compositionally biased region" description="Pro residues" evidence="1">
    <location>
        <begin position="223"/>
        <end position="234"/>
    </location>
</feature>
<evidence type="ECO:0000256" key="1">
    <source>
        <dbReference type="SAM" id="MobiDB-lite"/>
    </source>
</evidence>
<feature type="compositionally biased region" description="Basic and acidic residues" evidence="1">
    <location>
        <begin position="274"/>
        <end position="288"/>
    </location>
</feature>
<organism evidence="2 3">
    <name type="scientific">Effrenium voratum</name>
    <dbReference type="NCBI Taxonomy" id="2562239"/>
    <lineage>
        <taxon>Eukaryota</taxon>
        <taxon>Sar</taxon>
        <taxon>Alveolata</taxon>
        <taxon>Dinophyceae</taxon>
        <taxon>Suessiales</taxon>
        <taxon>Symbiodiniaceae</taxon>
        <taxon>Effrenium</taxon>
    </lineage>
</organism>
<feature type="compositionally biased region" description="Basic residues" evidence="1">
    <location>
        <begin position="11"/>
        <end position="26"/>
    </location>
</feature>
<feature type="region of interest" description="Disordered" evidence="1">
    <location>
        <begin position="1"/>
        <end position="57"/>
    </location>
</feature>
<feature type="compositionally biased region" description="Low complexity" evidence="1">
    <location>
        <begin position="45"/>
        <end position="55"/>
    </location>
</feature>
<proteinExistence type="predicted"/>
<comment type="caution">
    <text evidence="2">The sequence shown here is derived from an EMBL/GenBank/DDBJ whole genome shotgun (WGS) entry which is preliminary data.</text>
</comment>
<feature type="region of interest" description="Disordered" evidence="1">
    <location>
        <begin position="175"/>
        <end position="300"/>
    </location>
</feature>
<keyword evidence="3" id="KW-1185">Reference proteome</keyword>
<gene>
    <name evidence="2" type="ORF">EVOR1521_LOCUS30432</name>
</gene>
<sequence>MASQGFLPARRPLKQLRQRGRVRPRKANGIEEARGFGMRPGGLASSSSATPRSQSFCPERPLTPLSVSSSGFFCDAAESFSTRLAAAVARSLVERYGSLARAFNTLAPQGAFSRTEWMAELEPIQEQLEENGQPLQIIFTKVLGAASLDTVSYENWCCFFQCLRGSHAEDLLDKELGPRHGGPSVRSRRLLAPRGDLGEDPTQGLAPAAPAAPPEPTKSEVPTPSPARSPPAPSPGGFSRPMLKMLMSRHQVEEELSKRYSSTGVVRLPYLPPEARRLSLEGAREPRKVLPSAFTSSLLE</sequence>
<dbReference type="AlphaFoldDB" id="A0AA36NME3"/>
<evidence type="ECO:0000313" key="3">
    <source>
        <dbReference type="Proteomes" id="UP001178507"/>
    </source>
</evidence>
<dbReference type="Proteomes" id="UP001178507">
    <property type="component" value="Unassembled WGS sequence"/>
</dbReference>
<name>A0AA36NME3_9DINO</name>
<accession>A0AA36NME3</accession>
<dbReference type="EMBL" id="CAUJNA010003760">
    <property type="protein sequence ID" value="CAJ1409283.1"/>
    <property type="molecule type" value="Genomic_DNA"/>
</dbReference>
<reference evidence="2" key="1">
    <citation type="submission" date="2023-08" db="EMBL/GenBank/DDBJ databases">
        <authorList>
            <person name="Chen Y."/>
            <person name="Shah S."/>
            <person name="Dougan E. K."/>
            <person name="Thang M."/>
            <person name="Chan C."/>
        </authorList>
    </citation>
    <scope>NUCLEOTIDE SEQUENCE</scope>
</reference>